<dbReference type="GO" id="GO:0005886">
    <property type="term" value="C:plasma membrane"/>
    <property type="evidence" value="ECO:0007669"/>
    <property type="project" value="TreeGrafter"/>
</dbReference>
<evidence type="ECO:0000313" key="8">
    <source>
        <dbReference type="Proteomes" id="UP001139226"/>
    </source>
</evidence>
<comment type="caution">
    <text evidence="7">The sequence shown here is derived from an EMBL/GenBank/DDBJ whole genome shotgun (WGS) entry which is preliminary data.</text>
</comment>
<sequence>MNRRFLITGAIFGILAVILGAFAAHGLKENLSPESLSSFETGVRFQMYHAFLMLILGGLDFPGRIRTNWLFYLLLLGVILFSGSIYFLATKELSGIDFSSIALVTPLGGSLLIISWTILLLNFIKLKKK</sequence>
<dbReference type="PANTHER" id="PTHR43461">
    <property type="entry name" value="TRANSMEMBRANE PROTEIN 256"/>
    <property type="match status" value="1"/>
</dbReference>
<keyword evidence="3 6" id="KW-0812">Transmembrane</keyword>
<evidence type="ECO:0000256" key="6">
    <source>
        <dbReference type="SAM" id="Phobius"/>
    </source>
</evidence>
<evidence type="ECO:0000256" key="1">
    <source>
        <dbReference type="ARBA" id="ARBA00004141"/>
    </source>
</evidence>
<evidence type="ECO:0000313" key="7">
    <source>
        <dbReference type="EMBL" id="MCH4822028.1"/>
    </source>
</evidence>
<protein>
    <submittedName>
        <fullName evidence="7">DUF423 domain-containing protein</fullName>
    </submittedName>
</protein>
<evidence type="ECO:0000256" key="3">
    <source>
        <dbReference type="ARBA" id="ARBA00022692"/>
    </source>
</evidence>
<name>A0A9X2AAF1_9FLAO</name>
<accession>A0A9X2AAF1</accession>
<dbReference type="InterPro" id="IPR006696">
    <property type="entry name" value="DUF423"/>
</dbReference>
<dbReference type="Pfam" id="PF04241">
    <property type="entry name" value="DUF423"/>
    <property type="match status" value="1"/>
</dbReference>
<organism evidence="7 8">
    <name type="scientific">Christiangramia lutea</name>
    <dbReference type="NCBI Taxonomy" id="1607951"/>
    <lineage>
        <taxon>Bacteria</taxon>
        <taxon>Pseudomonadati</taxon>
        <taxon>Bacteroidota</taxon>
        <taxon>Flavobacteriia</taxon>
        <taxon>Flavobacteriales</taxon>
        <taxon>Flavobacteriaceae</taxon>
        <taxon>Christiangramia</taxon>
    </lineage>
</organism>
<evidence type="ECO:0000256" key="5">
    <source>
        <dbReference type="ARBA" id="ARBA00023136"/>
    </source>
</evidence>
<feature type="transmembrane region" description="Helical" evidence="6">
    <location>
        <begin position="47"/>
        <end position="63"/>
    </location>
</feature>
<feature type="transmembrane region" description="Helical" evidence="6">
    <location>
        <begin position="101"/>
        <end position="124"/>
    </location>
</feature>
<dbReference type="EMBL" id="JAKVTV010000001">
    <property type="protein sequence ID" value="MCH4822028.1"/>
    <property type="molecule type" value="Genomic_DNA"/>
</dbReference>
<dbReference type="Proteomes" id="UP001139226">
    <property type="component" value="Unassembled WGS sequence"/>
</dbReference>
<comment type="subcellular location">
    <subcellularLocation>
        <location evidence="1">Membrane</location>
        <topology evidence="1">Multi-pass membrane protein</topology>
    </subcellularLocation>
</comment>
<keyword evidence="8" id="KW-1185">Reference proteome</keyword>
<evidence type="ECO:0000256" key="4">
    <source>
        <dbReference type="ARBA" id="ARBA00022989"/>
    </source>
</evidence>
<dbReference type="AlphaFoldDB" id="A0A9X2AAF1"/>
<proteinExistence type="inferred from homology"/>
<gene>
    <name evidence="7" type="ORF">ML462_02485</name>
</gene>
<reference evidence="7" key="1">
    <citation type="submission" date="2022-03" db="EMBL/GenBank/DDBJ databases">
        <title>Gramella crocea sp. nov., isolated from activated sludge of a seafood processing plant.</title>
        <authorList>
            <person name="Zhang X."/>
        </authorList>
    </citation>
    <scope>NUCLEOTIDE SEQUENCE</scope>
    <source>
        <strain evidence="7">YJ019</strain>
    </source>
</reference>
<keyword evidence="5 6" id="KW-0472">Membrane</keyword>
<keyword evidence="4 6" id="KW-1133">Transmembrane helix</keyword>
<dbReference type="PANTHER" id="PTHR43461:SF1">
    <property type="entry name" value="TRANSMEMBRANE PROTEIN 256"/>
    <property type="match status" value="1"/>
</dbReference>
<evidence type="ECO:0000256" key="2">
    <source>
        <dbReference type="ARBA" id="ARBA00009694"/>
    </source>
</evidence>
<comment type="similarity">
    <text evidence="2">Belongs to the UPF0382 family.</text>
</comment>
<feature type="transmembrane region" description="Helical" evidence="6">
    <location>
        <begin position="70"/>
        <end position="89"/>
    </location>
</feature>